<gene>
    <name evidence="1" type="ORF">GUITHDRAFT_147553</name>
</gene>
<dbReference type="GeneID" id="17290730"/>
<dbReference type="GO" id="GO:0005504">
    <property type="term" value="F:fatty acid binding"/>
    <property type="evidence" value="ECO:0007669"/>
    <property type="project" value="TreeGrafter"/>
</dbReference>
<dbReference type="EMBL" id="JH993123">
    <property type="protein sequence ID" value="EKX33984.1"/>
    <property type="molecule type" value="Genomic_DNA"/>
</dbReference>
<organism evidence="1">
    <name type="scientific">Guillardia theta (strain CCMP2712)</name>
    <name type="common">Cryptophyte</name>
    <dbReference type="NCBI Taxonomy" id="905079"/>
    <lineage>
        <taxon>Eukaryota</taxon>
        <taxon>Cryptophyceae</taxon>
        <taxon>Pyrenomonadales</taxon>
        <taxon>Geminigeraceae</taxon>
        <taxon>Guillardia</taxon>
    </lineage>
</organism>
<protein>
    <recommendedName>
        <fullName evidence="4">Acyl-CoA oxidase</fullName>
    </recommendedName>
</protein>
<dbReference type="OMA" id="WIRFTVQ"/>
<evidence type="ECO:0008006" key="4">
    <source>
        <dbReference type="Google" id="ProtNLM"/>
    </source>
</evidence>
<evidence type="ECO:0000313" key="3">
    <source>
        <dbReference type="Proteomes" id="UP000011087"/>
    </source>
</evidence>
<dbReference type="AlphaFoldDB" id="L1IDJ1"/>
<dbReference type="GO" id="GO:0005777">
    <property type="term" value="C:peroxisome"/>
    <property type="evidence" value="ECO:0007669"/>
    <property type="project" value="InterPro"/>
</dbReference>
<dbReference type="eggNOG" id="KOG0135">
    <property type="taxonomic scope" value="Eukaryota"/>
</dbReference>
<dbReference type="HOGENOM" id="CLU_558291_0_0_1"/>
<evidence type="ECO:0000313" key="1">
    <source>
        <dbReference type="EMBL" id="EKX33984.1"/>
    </source>
</evidence>
<dbReference type="GO" id="GO:0003997">
    <property type="term" value="F:acyl-CoA oxidase activity"/>
    <property type="evidence" value="ECO:0007669"/>
    <property type="project" value="InterPro"/>
</dbReference>
<dbReference type="InterPro" id="IPR012258">
    <property type="entry name" value="Acyl-CoA_oxidase"/>
</dbReference>
<dbReference type="Proteomes" id="UP000011087">
    <property type="component" value="Unassembled WGS sequence"/>
</dbReference>
<reference evidence="3" key="2">
    <citation type="submission" date="2012-11" db="EMBL/GenBank/DDBJ databases">
        <authorList>
            <person name="Kuo A."/>
            <person name="Curtis B.A."/>
            <person name="Tanifuji G."/>
            <person name="Burki F."/>
            <person name="Gruber A."/>
            <person name="Irimia M."/>
            <person name="Maruyama S."/>
            <person name="Arias M.C."/>
            <person name="Ball S.G."/>
            <person name="Gile G.H."/>
            <person name="Hirakawa Y."/>
            <person name="Hopkins J.F."/>
            <person name="Rensing S.A."/>
            <person name="Schmutz J."/>
            <person name="Symeonidi A."/>
            <person name="Elias M."/>
            <person name="Eveleigh R.J."/>
            <person name="Herman E.K."/>
            <person name="Klute M.J."/>
            <person name="Nakayama T."/>
            <person name="Obornik M."/>
            <person name="Reyes-Prieto A."/>
            <person name="Armbrust E.V."/>
            <person name="Aves S.J."/>
            <person name="Beiko R.G."/>
            <person name="Coutinho P."/>
            <person name="Dacks J.B."/>
            <person name="Durnford D.G."/>
            <person name="Fast N.M."/>
            <person name="Green B.R."/>
            <person name="Grisdale C."/>
            <person name="Hempe F."/>
            <person name="Henrissat B."/>
            <person name="Hoppner M.P."/>
            <person name="Ishida K.-I."/>
            <person name="Kim E."/>
            <person name="Koreny L."/>
            <person name="Kroth P.G."/>
            <person name="Liu Y."/>
            <person name="Malik S.-B."/>
            <person name="Maier U.G."/>
            <person name="McRose D."/>
            <person name="Mock T."/>
            <person name="Neilson J.A."/>
            <person name="Onodera N.T."/>
            <person name="Poole A.M."/>
            <person name="Pritham E.J."/>
            <person name="Richards T.A."/>
            <person name="Rocap G."/>
            <person name="Roy S.W."/>
            <person name="Sarai C."/>
            <person name="Schaack S."/>
            <person name="Shirato S."/>
            <person name="Slamovits C.H."/>
            <person name="Spencer D.F."/>
            <person name="Suzuki S."/>
            <person name="Worden A.Z."/>
            <person name="Zauner S."/>
            <person name="Barry K."/>
            <person name="Bell C."/>
            <person name="Bharti A.K."/>
            <person name="Crow J.A."/>
            <person name="Grimwood J."/>
            <person name="Kramer R."/>
            <person name="Lindquist E."/>
            <person name="Lucas S."/>
            <person name="Salamov A."/>
            <person name="McFadden G.I."/>
            <person name="Lane C.E."/>
            <person name="Keeling P.J."/>
            <person name="Gray M.W."/>
            <person name="Grigoriev I.V."/>
            <person name="Archibald J.M."/>
        </authorList>
    </citation>
    <scope>NUCLEOTIDE SEQUENCE</scope>
    <source>
        <strain evidence="3">CCMP2712</strain>
    </source>
</reference>
<dbReference type="RefSeq" id="XP_005820964.1">
    <property type="nucleotide sequence ID" value="XM_005820907.1"/>
</dbReference>
<dbReference type="InterPro" id="IPR009100">
    <property type="entry name" value="AcylCoA_DH/oxidase_NM_dom_sf"/>
</dbReference>
<dbReference type="STRING" id="905079.L1IDJ1"/>
<sequence length="465" mass="51883">MLRPQLSIDEWAEEFKRATVGLASMDIQTISYQESAQRMRDLLKTGLLRNTDLNKRPDRFFLAHRLLAQHAPKLGPGFWIRFTVHYNLCAGTVLGLGNEEQIKELDEWQEKGLLGCFSLTEKLAGVNSGLVVNTQAHWDSRTQTFNLTSPSHGAAKNWISQGLVADRTVVVADLMIEGKPHGPHAFVVNLRDNGQVLPDLDNASIAFSNVKLPKSALLNRFADIEGDKYVQKVEGMPVFHMIGQRLFTGRVAVAQAALEFRKSLFDMTKSYADSKKCWSPTGELSLSSIPQLKDIFIENRKSLDTLEAFVGKCEKQLSDCLTSGSLPSLQLVNAIAVAKVKAVEDSIDFCHRLQNDVGSYALMAGTGFEQKDFLTCCKFAEGDSRILMQKMSRDKIKQYEKKPPTPEQIQADEEAKVAASLLERLAADAKATGNKQEAWDKNWKLVYALADVIMNKTMESYMSRS</sequence>
<dbReference type="InterPro" id="IPR046373">
    <property type="entry name" value="Acyl-CoA_Oxase/DH_mid-dom_sf"/>
</dbReference>
<dbReference type="GO" id="GO:0033540">
    <property type="term" value="P:fatty acid beta-oxidation using acyl-CoA oxidase"/>
    <property type="evidence" value="ECO:0007669"/>
    <property type="project" value="TreeGrafter"/>
</dbReference>
<name>L1IDJ1_GUITC</name>
<dbReference type="SUPFAM" id="SSF56645">
    <property type="entry name" value="Acyl-CoA dehydrogenase NM domain-like"/>
    <property type="match status" value="1"/>
</dbReference>
<accession>L1IDJ1</accession>
<dbReference type="GO" id="GO:0055088">
    <property type="term" value="P:lipid homeostasis"/>
    <property type="evidence" value="ECO:0007669"/>
    <property type="project" value="TreeGrafter"/>
</dbReference>
<evidence type="ECO:0000313" key="2">
    <source>
        <dbReference type="EnsemblProtists" id="EKX33984"/>
    </source>
</evidence>
<dbReference type="Gene3D" id="2.40.110.10">
    <property type="entry name" value="Butyryl-CoA Dehydrogenase, subunit A, domain 2"/>
    <property type="match status" value="1"/>
</dbReference>
<dbReference type="KEGG" id="gtt:GUITHDRAFT_147553"/>
<dbReference type="GO" id="GO:0071949">
    <property type="term" value="F:FAD binding"/>
    <property type="evidence" value="ECO:0007669"/>
    <property type="project" value="InterPro"/>
</dbReference>
<reference evidence="2" key="3">
    <citation type="submission" date="2016-03" db="UniProtKB">
        <authorList>
            <consortium name="EnsemblProtists"/>
        </authorList>
    </citation>
    <scope>IDENTIFICATION</scope>
</reference>
<dbReference type="EnsemblProtists" id="EKX33984">
    <property type="protein sequence ID" value="EKX33984"/>
    <property type="gene ID" value="GUITHDRAFT_147553"/>
</dbReference>
<reference evidence="1 3" key="1">
    <citation type="journal article" date="2012" name="Nature">
        <title>Algal genomes reveal evolutionary mosaicism and the fate of nucleomorphs.</title>
        <authorList>
            <consortium name="DOE Joint Genome Institute"/>
            <person name="Curtis B.A."/>
            <person name="Tanifuji G."/>
            <person name="Burki F."/>
            <person name="Gruber A."/>
            <person name="Irimia M."/>
            <person name="Maruyama S."/>
            <person name="Arias M.C."/>
            <person name="Ball S.G."/>
            <person name="Gile G.H."/>
            <person name="Hirakawa Y."/>
            <person name="Hopkins J.F."/>
            <person name="Kuo A."/>
            <person name="Rensing S.A."/>
            <person name="Schmutz J."/>
            <person name="Symeonidi A."/>
            <person name="Elias M."/>
            <person name="Eveleigh R.J."/>
            <person name="Herman E.K."/>
            <person name="Klute M.J."/>
            <person name="Nakayama T."/>
            <person name="Obornik M."/>
            <person name="Reyes-Prieto A."/>
            <person name="Armbrust E.V."/>
            <person name="Aves S.J."/>
            <person name="Beiko R.G."/>
            <person name="Coutinho P."/>
            <person name="Dacks J.B."/>
            <person name="Durnford D.G."/>
            <person name="Fast N.M."/>
            <person name="Green B.R."/>
            <person name="Grisdale C.J."/>
            <person name="Hempel F."/>
            <person name="Henrissat B."/>
            <person name="Hoppner M.P."/>
            <person name="Ishida K."/>
            <person name="Kim E."/>
            <person name="Koreny L."/>
            <person name="Kroth P.G."/>
            <person name="Liu Y."/>
            <person name="Malik S.B."/>
            <person name="Maier U.G."/>
            <person name="McRose D."/>
            <person name="Mock T."/>
            <person name="Neilson J.A."/>
            <person name="Onodera N.T."/>
            <person name="Poole A.M."/>
            <person name="Pritham E.J."/>
            <person name="Richards T.A."/>
            <person name="Rocap G."/>
            <person name="Roy S.W."/>
            <person name="Sarai C."/>
            <person name="Schaack S."/>
            <person name="Shirato S."/>
            <person name="Slamovits C.H."/>
            <person name="Spencer D.F."/>
            <person name="Suzuki S."/>
            <person name="Worden A.Z."/>
            <person name="Zauner S."/>
            <person name="Barry K."/>
            <person name="Bell C."/>
            <person name="Bharti A.K."/>
            <person name="Crow J.A."/>
            <person name="Grimwood J."/>
            <person name="Kramer R."/>
            <person name="Lindquist E."/>
            <person name="Lucas S."/>
            <person name="Salamov A."/>
            <person name="McFadden G.I."/>
            <person name="Lane C.E."/>
            <person name="Keeling P.J."/>
            <person name="Gray M.W."/>
            <person name="Grigoriev I.V."/>
            <person name="Archibald J.M."/>
        </authorList>
    </citation>
    <scope>NUCLEOTIDE SEQUENCE</scope>
    <source>
        <strain evidence="1 3">CCMP2712</strain>
    </source>
</reference>
<dbReference type="PaxDb" id="55529-EKX33984"/>
<dbReference type="OrthoDB" id="538336at2759"/>
<proteinExistence type="predicted"/>
<dbReference type="PANTHER" id="PTHR10909">
    <property type="entry name" value="ELECTRON TRANSPORT OXIDOREDUCTASE"/>
    <property type="match status" value="1"/>
</dbReference>
<keyword evidence="3" id="KW-1185">Reference proteome</keyword>